<name>A0AAV2CJ49_9ROSI</name>
<feature type="region of interest" description="Disordered" evidence="1">
    <location>
        <begin position="1"/>
        <end position="52"/>
    </location>
</feature>
<organism evidence="2 3">
    <name type="scientific">Linum trigynum</name>
    <dbReference type="NCBI Taxonomy" id="586398"/>
    <lineage>
        <taxon>Eukaryota</taxon>
        <taxon>Viridiplantae</taxon>
        <taxon>Streptophyta</taxon>
        <taxon>Embryophyta</taxon>
        <taxon>Tracheophyta</taxon>
        <taxon>Spermatophyta</taxon>
        <taxon>Magnoliopsida</taxon>
        <taxon>eudicotyledons</taxon>
        <taxon>Gunneridae</taxon>
        <taxon>Pentapetalae</taxon>
        <taxon>rosids</taxon>
        <taxon>fabids</taxon>
        <taxon>Malpighiales</taxon>
        <taxon>Linaceae</taxon>
        <taxon>Linum</taxon>
    </lineage>
</organism>
<evidence type="ECO:0000313" key="2">
    <source>
        <dbReference type="EMBL" id="CAL1356343.1"/>
    </source>
</evidence>
<gene>
    <name evidence="2" type="ORF">LTRI10_LOCUS4050</name>
</gene>
<feature type="compositionally biased region" description="Basic and acidic residues" evidence="1">
    <location>
        <begin position="8"/>
        <end position="18"/>
    </location>
</feature>
<dbReference type="EMBL" id="OZ034813">
    <property type="protein sequence ID" value="CAL1356343.1"/>
    <property type="molecule type" value="Genomic_DNA"/>
</dbReference>
<evidence type="ECO:0000313" key="3">
    <source>
        <dbReference type="Proteomes" id="UP001497516"/>
    </source>
</evidence>
<protein>
    <submittedName>
        <fullName evidence="2">Uncharacterized protein</fullName>
    </submittedName>
</protein>
<proteinExistence type="predicted"/>
<accession>A0AAV2CJ49</accession>
<sequence>MGYSNDTGSRDGGRDERISTAVVSTEAIGEAKEGRGTGMGNPSWSAMGTSLLPRPMAQEIVATRRKGKMSSYELSGCEYGMEPMETGWGGHKSEGGWAS</sequence>
<dbReference type="Proteomes" id="UP001497516">
    <property type="component" value="Chromosome 1"/>
</dbReference>
<keyword evidence="3" id="KW-1185">Reference proteome</keyword>
<dbReference type="AlphaFoldDB" id="A0AAV2CJ49"/>
<reference evidence="2 3" key="1">
    <citation type="submission" date="2024-04" db="EMBL/GenBank/DDBJ databases">
        <authorList>
            <person name="Fracassetti M."/>
        </authorList>
    </citation>
    <scope>NUCLEOTIDE SEQUENCE [LARGE SCALE GENOMIC DNA]</scope>
</reference>
<evidence type="ECO:0000256" key="1">
    <source>
        <dbReference type="SAM" id="MobiDB-lite"/>
    </source>
</evidence>